<dbReference type="STRING" id="30732.ENSOMEP00000035889"/>
<evidence type="ECO:0000313" key="3">
    <source>
        <dbReference type="Ensembl" id="ENSOMEP00000035889.1"/>
    </source>
</evidence>
<accession>A0A3B3E2C3</accession>
<protein>
    <recommendedName>
        <fullName evidence="5">Proline and serine rich 2</fullName>
    </recommendedName>
</protein>
<evidence type="ECO:0000256" key="1">
    <source>
        <dbReference type="ARBA" id="ARBA00022553"/>
    </source>
</evidence>
<feature type="compositionally biased region" description="Polar residues" evidence="2">
    <location>
        <begin position="1"/>
        <end position="17"/>
    </location>
</feature>
<dbReference type="PANTHER" id="PTHR16095:SF9">
    <property type="entry name" value="PROLINE AND SERINE-RICH PROTEIN 2"/>
    <property type="match status" value="1"/>
</dbReference>
<reference evidence="3" key="1">
    <citation type="submission" date="2025-08" db="UniProtKB">
        <authorList>
            <consortium name="Ensembl"/>
        </authorList>
    </citation>
    <scope>IDENTIFICATION</scope>
</reference>
<dbReference type="AlphaFoldDB" id="A0A3B3E2C3"/>
<feature type="region of interest" description="Disordered" evidence="2">
    <location>
        <begin position="1"/>
        <end position="21"/>
    </location>
</feature>
<proteinExistence type="predicted"/>
<evidence type="ECO:0000313" key="4">
    <source>
        <dbReference type="Proteomes" id="UP000261560"/>
    </source>
</evidence>
<evidence type="ECO:0000256" key="2">
    <source>
        <dbReference type="SAM" id="MobiDB-lite"/>
    </source>
</evidence>
<dbReference type="GeneTree" id="ENSGT01010000222533"/>
<dbReference type="Ensembl" id="ENSOMET00000031183.1">
    <property type="protein sequence ID" value="ENSOMEP00000035889.1"/>
    <property type="gene ID" value="ENSOMEG00000023391.1"/>
</dbReference>
<keyword evidence="4" id="KW-1185">Reference proteome</keyword>
<sequence>MTISAPQPNRSSRSLQTPERLLNNRAPCLRVHDDTLKYLSPEEKETLQFFEQTIESLDDSLEDQENRRSGQIKHQENSHTPICVVDGHSIPNPSPHQDIIDLVHPEPDLMPHKETLFNPNNPVLSLFLTDFQRMIPPPESHFEVKPRHESMALEYSLPAPNTPPDGQFAYHPPGSVPTPVLIAQKLAENQGGGTTNFHPSTFLRRLSLETEKPLVENSDHSSRYGPPTSTKPSHLPANISMMLGGKEHPKPSGSDENIYNRQEPIHASPSVTPPFSPSEHHRQSTEQKNPPAPARPEPAAAELNRYGGKSLTINPAAGGNRSTVSPARSVKGPPPTPAPRPARQSYHGPLSPPKPAPTERRRSNSMFRPQGITVQFSGRGPMNDSRREALRKLGLLKT</sequence>
<keyword evidence="1" id="KW-0597">Phosphoprotein</keyword>
<dbReference type="OMA" id="RQPDCGQ"/>
<organism evidence="3 4">
    <name type="scientific">Oryzias melastigma</name>
    <name type="common">Marine medaka</name>
    <dbReference type="NCBI Taxonomy" id="30732"/>
    <lineage>
        <taxon>Eukaryota</taxon>
        <taxon>Metazoa</taxon>
        <taxon>Chordata</taxon>
        <taxon>Craniata</taxon>
        <taxon>Vertebrata</taxon>
        <taxon>Euteleostomi</taxon>
        <taxon>Actinopterygii</taxon>
        <taxon>Neopterygii</taxon>
        <taxon>Teleostei</taxon>
        <taxon>Neoteleostei</taxon>
        <taxon>Acanthomorphata</taxon>
        <taxon>Ovalentaria</taxon>
        <taxon>Atherinomorphae</taxon>
        <taxon>Beloniformes</taxon>
        <taxon>Adrianichthyidae</taxon>
        <taxon>Oryziinae</taxon>
        <taxon>Oryzias</taxon>
    </lineage>
</organism>
<dbReference type="PANTHER" id="PTHR16095">
    <property type="entry name" value="TRANSMEMBRANE PROTEIN 143 FAMILY MEMBER"/>
    <property type="match status" value="1"/>
</dbReference>
<feature type="compositionally biased region" description="Polar residues" evidence="2">
    <location>
        <begin position="364"/>
        <end position="376"/>
    </location>
</feature>
<dbReference type="Proteomes" id="UP000261560">
    <property type="component" value="Unplaced"/>
</dbReference>
<reference evidence="3" key="2">
    <citation type="submission" date="2025-09" db="UniProtKB">
        <authorList>
            <consortium name="Ensembl"/>
        </authorList>
    </citation>
    <scope>IDENTIFICATION</scope>
</reference>
<name>A0A3B3E2C3_ORYME</name>
<evidence type="ECO:0008006" key="5">
    <source>
        <dbReference type="Google" id="ProtNLM"/>
    </source>
</evidence>
<feature type="region of interest" description="Disordered" evidence="2">
    <location>
        <begin position="214"/>
        <end position="398"/>
    </location>
</feature>
<dbReference type="PaxDb" id="30732-ENSOMEP00000035889"/>